<reference evidence="1 2" key="2">
    <citation type="journal article" date="2016" name="Sci. Rep.">
        <title>The genome of Rhizobiales bacteria in predatory ants reveals urease gene functions but no genes for nitrogen fixation.</title>
        <authorList>
            <person name="Neuvonen M.M."/>
            <person name="Tamarit D."/>
            <person name="Naslund K."/>
            <person name="Liebig J."/>
            <person name="Feldhaar H."/>
            <person name="Moran N.A."/>
            <person name="Guy L."/>
            <person name="Andersson S.G."/>
        </authorList>
    </citation>
    <scope>NUCLEOTIDE SEQUENCE [LARGE SCALE GENOMIC DNA]</scope>
    <source>
        <strain evidence="1 2">Hsal</strain>
    </source>
</reference>
<keyword evidence="1" id="KW-0969">Cilium</keyword>
<dbReference type="EMBL" id="CP017315">
    <property type="protein sequence ID" value="AQS40967.1"/>
    <property type="molecule type" value="Genomic_DNA"/>
</dbReference>
<organism evidence="1 2">
    <name type="scientific">Candidatus Tokpelaia hoelldobleri</name>
    <dbReference type="NCBI Taxonomy" id="1902579"/>
    <lineage>
        <taxon>Bacteria</taxon>
        <taxon>Pseudomonadati</taxon>
        <taxon>Pseudomonadota</taxon>
        <taxon>Alphaproteobacteria</taxon>
        <taxon>Hyphomicrobiales</taxon>
        <taxon>Candidatus Tokpelaia</taxon>
    </lineage>
</organism>
<evidence type="ECO:0000313" key="1">
    <source>
        <dbReference type="EMBL" id="AQS40967.1"/>
    </source>
</evidence>
<dbReference type="STRING" id="1902579.BHV28_02450"/>
<evidence type="ECO:0000313" key="2">
    <source>
        <dbReference type="Proteomes" id="UP000188912"/>
    </source>
</evidence>
<sequence length="121" mass="13007">MYQSRYEDIVDEGSESGREREIVLFDRCIGLLQAARGAAADTPDVREAVIFTRQFWAALIEDLGLANNALPKETKASLISVGLFVLKEIDKLASGGTMDFDAVIDVSQAIRNGLSAGQAGS</sequence>
<accession>A0A1U9JSY4</accession>
<dbReference type="NCBIfam" id="NF009434">
    <property type="entry name" value="PRK12793.1"/>
    <property type="match status" value="1"/>
</dbReference>
<protein>
    <submittedName>
        <fullName evidence="1">Flagellar protein FlaF</fullName>
    </submittedName>
</protein>
<dbReference type="AlphaFoldDB" id="A0A1U9JSY4"/>
<name>A0A1U9JSY4_9HYPH</name>
<dbReference type="Proteomes" id="UP000188912">
    <property type="component" value="Chromosome"/>
</dbReference>
<reference evidence="1 2" key="1">
    <citation type="journal article" date="2010" name="Science">
        <title>Genomic comparison of the ants Camponotus floridanus and Harpegnathos saltator.</title>
        <authorList>
            <person name="Bonasio R."/>
            <person name="Zhang G."/>
            <person name="Ye C."/>
            <person name="Mutti N.S."/>
            <person name="Fang X."/>
            <person name="Qin N."/>
            <person name="Donahue G."/>
            <person name="Yang P."/>
            <person name="Li Q."/>
            <person name="Li C."/>
            <person name="Zhang P."/>
            <person name="Huang Z."/>
            <person name="Berger S.L."/>
            <person name="Reinberg D."/>
            <person name="Wang J."/>
            <person name="Liebig J."/>
        </authorList>
    </citation>
    <scope>NUCLEOTIDE SEQUENCE [LARGE SCALE GENOMIC DNA]</scope>
    <source>
        <strain evidence="1 2">Hsal</strain>
    </source>
</reference>
<dbReference type="KEGG" id="thd:BHV28_02450"/>
<dbReference type="Pfam" id="PF07309">
    <property type="entry name" value="FlaF"/>
    <property type="match status" value="1"/>
</dbReference>
<dbReference type="InterPro" id="IPR010845">
    <property type="entry name" value="FlaF"/>
</dbReference>
<gene>
    <name evidence="1" type="primary">flaF</name>
    <name evidence="1" type="ORF">BHV28_02450</name>
</gene>
<keyword evidence="1" id="KW-0282">Flagellum</keyword>
<keyword evidence="2" id="KW-1185">Reference proteome</keyword>
<proteinExistence type="predicted"/>
<dbReference type="GO" id="GO:0044781">
    <property type="term" value="P:bacterial-type flagellum organization"/>
    <property type="evidence" value="ECO:0007669"/>
    <property type="project" value="InterPro"/>
</dbReference>
<keyword evidence="1" id="KW-0966">Cell projection</keyword>